<comment type="subcellular location">
    <subcellularLocation>
        <location evidence="1">Cell membrane</location>
        <topology evidence="1">Multi-pass membrane protein</topology>
    </subcellularLocation>
</comment>
<evidence type="ECO:0000256" key="2">
    <source>
        <dbReference type="ARBA" id="ARBA00007935"/>
    </source>
</evidence>
<evidence type="ECO:0000256" key="4">
    <source>
        <dbReference type="ARBA" id="ARBA00022475"/>
    </source>
</evidence>
<feature type="transmembrane region" description="Helical" evidence="8">
    <location>
        <begin position="311"/>
        <end position="330"/>
    </location>
</feature>
<dbReference type="CDD" id="cd06550">
    <property type="entry name" value="TM_ABC_iron-siderophores_like"/>
    <property type="match status" value="1"/>
</dbReference>
<feature type="transmembrane region" description="Helical" evidence="8">
    <location>
        <begin position="192"/>
        <end position="211"/>
    </location>
</feature>
<keyword evidence="7 8" id="KW-0472">Membrane</keyword>
<feature type="transmembrane region" description="Helical" evidence="8">
    <location>
        <begin position="150"/>
        <end position="172"/>
    </location>
</feature>
<keyword evidence="4" id="KW-1003">Cell membrane</keyword>
<dbReference type="SUPFAM" id="SSF81345">
    <property type="entry name" value="ABC transporter involved in vitamin B12 uptake, BtuC"/>
    <property type="match status" value="1"/>
</dbReference>
<evidence type="ECO:0000256" key="8">
    <source>
        <dbReference type="SAM" id="Phobius"/>
    </source>
</evidence>
<dbReference type="Proteomes" id="UP001156706">
    <property type="component" value="Unassembled WGS sequence"/>
</dbReference>
<feature type="transmembrane region" description="Helical" evidence="8">
    <location>
        <begin position="98"/>
        <end position="116"/>
    </location>
</feature>
<feature type="transmembrane region" description="Helical" evidence="8">
    <location>
        <begin position="122"/>
        <end position="141"/>
    </location>
</feature>
<reference evidence="10" key="1">
    <citation type="journal article" date="2019" name="Int. J. Syst. Evol. Microbiol.">
        <title>The Global Catalogue of Microorganisms (GCM) 10K type strain sequencing project: providing services to taxonomists for standard genome sequencing and annotation.</title>
        <authorList>
            <consortium name="The Broad Institute Genomics Platform"/>
            <consortium name="The Broad Institute Genome Sequencing Center for Infectious Disease"/>
            <person name="Wu L."/>
            <person name="Ma J."/>
        </authorList>
    </citation>
    <scope>NUCLEOTIDE SEQUENCE [LARGE SCALE GENOMIC DNA]</scope>
    <source>
        <strain evidence="10">NBRC 110044</strain>
    </source>
</reference>
<sequence>MSYLPLPSRRAPKALALGALALVLLALLAAGSGAIDIPVSEIPALLWSRASDDLRQTWQSVLLDVRLPRILLALAVGASLAVAGCVLQAVFRNPLAEPGLIGASSGAALAATLARVMLPGMAVAPAAFAGSLMATWLAWAIGRGQDAGRLLLAGVAINALAGGGLSLLTYLADETALRGSTLWALGSLAGAGWMQLAWLLPVLGICLALMWREYRALDALLLGEREAWHLGYELTGLRRRLVTLSALTVALTVSVCGALGFVGLIAPHLARLLLGPSHRHLLPGSALLGAACLLVADWLARTVVVPSELPIGAVLSVVGAPFFLFLLVRARRQVA</sequence>
<dbReference type="Gene3D" id="1.10.3470.10">
    <property type="entry name" value="ABC transporter involved in vitamin B12 uptake, BtuC"/>
    <property type="match status" value="1"/>
</dbReference>
<dbReference type="PANTHER" id="PTHR30472:SF25">
    <property type="entry name" value="ABC TRANSPORTER PERMEASE PROTEIN MJ0876-RELATED"/>
    <property type="match status" value="1"/>
</dbReference>
<dbReference type="Pfam" id="PF01032">
    <property type="entry name" value="FecCD"/>
    <property type="match status" value="1"/>
</dbReference>
<evidence type="ECO:0000256" key="7">
    <source>
        <dbReference type="ARBA" id="ARBA00023136"/>
    </source>
</evidence>
<dbReference type="EMBL" id="BSOG01000007">
    <property type="protein sequence ID" value="GLR15134.1"/>
    <property type="molecule type" value="Genomic_DNA"/>
</dbReference>
<keyword evidence="10" id="KW-1185">Reference proteome</keyword>
<keyword evidence="3" id="KW-0813">Transport</keyword>
<dbReference type="RefSeq" id="WP_284198207.1">
    <property type="nucleotide sequence ID" value="NZ_BSOG01000007.1"/>
</dbReference>
<evidence type="ECO:0000256" key="1">
    <source>
        <dbReference type="ARBA" id="ARBA00004651"/>
    </source>
</evidence>
<evidence type="ECO:0000256" key="3">
    <source>
        <dbReference type="ARBA" id="ARBA00022448"/>
    </source>
</evidence>
<evidence type="ECO:0000256" key="6">
    <source>
        <dbReference type="ARBA" id="ARBA00022989"/>
    </source>
</evidence>
<feature type="transmembrane region" description="Helical" evidence="8">
    <location>
        <begin position="70"/>
        <end position="91"/>
    </location>
</feature>
<dbReference type="InterPro" id="IPR037294">
    <property type="entry name" value="ABC_BtuC-like"/>
</dbReference>
<keyword evidence="6 8" id="KW-1133">Transmembrane helix</keyword>
<protein>
    <submittedName>
        <fullName evidence="9">ABC transporter permease</fullName>
    </submittedName>
</protein>
<dbReference type="InterPro" id="IPR000522">
    <property type="entry name" value="ABC_transptr_permease_BtuC"/>
</dbReference>
<feature type="transmembrane region" description="Helical" evidence="8">
    <location>
        <begin position="241"/>
        <end position="269"/>
    </location>
</feature>
<dbReference type="PANTHER" id="PTHR30472">
    <property type="entry name" value="FERRIC ENTEROBACTIN TRANSPORT SYSTEM PERMEASE PROTEIN"/>
    <property type="match status" value="1"/>
</dbReference>
<proteinExistence type="inferred from homology"/>
<keyword evidence="5 8" id="KW-0812">Transmembrane</keyword>
<evidence type="ECO:0000313" key="10">
    <source>
        <dbReference type="Proteomes" id="UP001156706"/>
    </source>
</evidence>
<organism evidence="9 10">
    <name type="scientific">Chitinimonas prasina</name>
    <dbReference type="NCBI Taxonomy" id="1434937"/>
    <lineage>
        <taxon>Bacteria</taxon>
        <taxon>Pseudomonadati</taxon>
        <taxon>Pseudomonadota</taxon>
        <taxon>Betaproteobacteria</taxon>
        <taxon>Neisseriales</taxon>
        <taxon>Chitinibacteraceae</taxon>
        <taxon>Chitinimonas</taxon>
    </lineage>
</organism>
<gene>
    <name evidence="9" type="primary">bhuU</name>
    <name evidence="9" type="ORF">GCM10007907_39240</name>
</gene>
<accession>A0ABQ5YQD8</accession>
<comment type="similarity">
    <text evidence="2">Belongs to the binding-protein-dependent transport system permease family. FecCD subfamily.</text>
</comment>
<name>A0ABQ5YQD8_9NEIS</name>
<evidence type="ECO:0000313" key="9">
    <source>
        <dbReference type="EMBL" id="GLR15134.1"/>
    </source>
</evidence>
<evidence type="ECO:0000256" key="5">
    <source>
        <dbReference type="ARBA" id="ARBA00022692"/>
    </source>
</evidence>
<comment type="caution">
    <text evidence="9">The sequence shown here is derived from an EMBL/GenBank/DDBJ whole genome shotgun (WGS) entry which is preliminary data.</text>
</comment>